<dbReference type="GO" id="GO:0005886">
    <property type="term" value="C:plasma membrane"/>
    <property type="evidence" value="ECO:0007669"/>
    <property type="project" value="UniProtKB-SubCell"/>
</dbReference>
<feature type="transmembrane region" description="Helical" evidence="6">
    <location>
        <begin position="350"/>
        <end position="375"/>
    </location>
</feature>
<feature type="transmembrane region" description="Helical" evidence="6">
    <location>
        <begin position="157"/>
        <end position="180"/>
    </location>
</feature>
<dbReference type="Pfam" id="PF07690">
    <property type="entry name" value="MFS_1"/>
    <property type="match status" value="1"/>
</dbReference>
<feature type="transmembrane region" description="Helical" evidence="6">
    <location>
        <begin position="71"/>
        <end position="90"/>
    </location>
</feature>
<feature type="transmembrane region" description="Helical" evidence="6">
    <location>
        <begin position="130"/>
        <end position="151"/>
    </location>
</feature>
<dbReference type="PANTHER" id="PTHR42718">
    <property type="entry name" value="MAJOR FACILITATOR SUPERFAMILY MULTIDRUG TRANSPORTER MFSC"/>
    <property type="match status" value="1"/>
</dbReference>
<keyword evidence="3 6" id="KW-1133">Transmembrane helix</keyword>
<dbReference type="PROSITE" id="PS00216">
    <property type="entry name" value="SUGAR_TRANSPORT_1"/>
    <property type="match status" value="1"/>
</dbReference>
<feature type="compositionally biased region" description="Low complexity" evidence="5">
    <location>
        <begin position="466"/>
        <end position="475"/>
    </location>
</feature>
<gene>
    <name evidence="8" type="ORF">FHR33_000306</name>
</gene>
<evidence type="ECO:0000313" key="8">
    <source>
        <dbReference type="EMBL" id="MBB3724446.1"/>
    </source>
</evidence>
<feature type="region of interest" description="Disordered" evidence="5">
    <location>
        <begin position="452"/>
        <end position="486"/>
    </location>
</feature>
<dbReference type="PANTHER" id="PTHR42718:SF48">
    <property type="entry name" value="CONSERVED TWO-DOMAIN MEMBRANE PROTEIN-RELATED"/>
    <property type="match status" value="1"/>
</dbReference>
<dbReference type="InterPro" id="IPR036259">
    <property type="entry name" value="MFS_trans_sf"/>
</dbReference>
<protein>
    <submittedName>
        <fullName evidence="8">MFS family permease</fullName>
    </submittedName>
</protein>
<feature type="transmembrane region" description="Helical" evidence="6">
    <location>
        <begin position="324"/>
        <end position="344"/>
    </location>
</feature>
<comment type="subcellular location">
    <subcellularLocation>
        <location evidence="1">Cell membrane</location>
        <topology evidence="1">Multi-pass membrane protein</topology>
    </subcellularLocation>
</comment>
<name>A0A7W5Y4Q9_9ACTN</name>
<feature type="transmembrane region" description="Helical" evidence="6">
    <location>
        <begin position="289"/>
        <end position="312"/>
    </location>
</feature>
<evidence type="ECO:0000256" key="5">
    <source>
        <dbReference type="SAM" id="MobiDB-lite"/>
    </source>
</evidence>
<feature type="transmembrane region" description="Helical" evidence="6">
    <location>
        <begin position="387"/>
        <end position="410"/>
    </location>
</feature>
<evidence type="ECO:0000256" key="2">
    <source>
        <dbReference type="ARBA" id="ARBA00022692"/>
    </source>
</evidence>
<organism evidence="8 9">
    <name type="scientific">Nonomuraea dietziae</name>
    <dbReference type="NCBI Taxonomy" id="65515"/>
    <lineage>
        <taxon>Bacteria</taxon>
        <taxon>Bacillati</taxon>
        <taxon>Actinomycetota</taxon>
        <taxon>Actinomycetes</taxon>
        <taxon>Streptosporangiales</taxon>
        <taxon>Streptosporangiaceae</taxon>
        <taxon>Nonomuraea</taxon>
    </lineage>
</organism>
<accession>A0A7W5Y4Q9</accession>
<evidence type="ECO:0000256" key="1">
    <source>
        <dbReference type="ARBA" id="ARBA00004651"/>
    </source>
</evidence>
<evidence type="ECO:0000256" key="3">
    <source>
        <dbReference type="ARBA" id="ARBA00022989"/>
    </source>
</evidence>
<keyword evidence="9" id="KW-1185">Reference proteome</keyword>
<evidence type="ECO:0000313" key="9">
    <source>
        <dbReference type="Proteomes" id="UP000579945"/>
    </source>
</evidence>
<dbReference type="PROSITE" id="PS50850">
    <property type="entry name" value="MFS"/>
    <property type="match status" value="1"/>
</dbReference>
<keyword evidence="2 6" id="KW-0812">Transmembrane</keyword>
<dbReference type="GO" id="GO:0022857">
    <property type="term" value="F:transmembrane transporter activity"/>
    <property type="evidence" value="ECO:0007669"/>
    <property type="project" value="InterPro"/>
</dbReference>
<feature type="transmembrane region" description="Helical" evidence="6">
    <location>
        <begin position="259"/>
        <end position="283"/>
    </location>
</feature>
<dbReference type="SUPFAM" id="SSF103473">
    <property type="entry name" value="MFS general substrate transporter"/>
    <property type="match status" value="1"/>
</dbReference>
<evidence type="ECO:0000256" key="6">
    <source>
        <dbReference type="SAM" id="Phobius"/>
    </source>
</evidence>
<feature type="domain" description="Major facilitator superfamily (MFS) profile" evidence="7">
    <location>
        <begin position="1"/>
        <end position="448"/>
    </location>
</feature>
<evidence type="ECO:0000259" key="7">
    <source>
        <dbReference type="PROSITE" id="PS50850"/>
    </source>
</evidence>
<feature type="transmembrane region" description="Helical" evidence="6">
    <location>
        <begin position="192"/>
        <end position="212"/>
    </location>
</feature>
<dbReference type="EMBL" id="JACIBV010000001">
    <property type="protein sequence ID" value="MBB3724446.1"/>
    <property type="molecule type" value="Genomic_DNA"/>
</dbReference>
<feature type="transmembrane region" description="Helical" evidence="6">
    <location>
        <begin position="96"/>
        <end position="118"/>
    </location>
</feature>
<dbReference type="AlphaFoldDB" id="A0A7W5Y4Q9"/>
<feature type="transmembrane region" description="Helical" evidence="6">
    <location>
        <begin position="218"/>
        <end position="239"/>
    </location>
</feature>
<dbReference type="Proteomes" id="UP000579945">
    <property type="component" value="Unassembled WGS sequence"/>
</dbReference>
<keyword evidence="4 6" id="KW-0472">Membrane</keyword>
<dbReference type="InterPro" id="IPR020846">
    <property type="entry name" value="MFS_dom"/>
</dbReference>
<sequence length="529" mass="53496">MFMVLGCGTMALVMGDTMAGTLAVPLVASHRLGAGVALVDLQWIASAAAITYAAALAAAGRLADAVGRRRVLLAGLLIFALGGAAAAIAPDLVVLVAARALQGAGAGAIVPASLALLLTQLPATRRAAAIGAWSASSGLGGIPLHGAGGWLAELWNWRLLFAPAAVAGLLLAVVAMMLPADRGDRADRWRRVPDPIGTLMLLGGLTALVLALSKGQQWGWPSLLGLISMAFGMLLIALVRSCGHRAPAIDLTLWRRPRFLLAALIALMYGLVSLALLSTAPFLLRHWQLPLPLIGLALAPLSASVLTSSLLAGPLVRRRGVRPVIYIGVLVVVGAALWQLQAGLRPEPQLALWMAACLLMGVGLGMISTGASAAATLTAGSDHYASAVGASMTARQLGGAIGVAVGMLLLEHPPLRGPMPGNSAVFALIIGGVAVAGFAALFLHPTAAPPAPATKAAGGSDAPIGAPAAQRSAPAPATPGPVPASAASLSPIPVLAGQLIEAIDYVLASQSTSVRSPRNRIRQPAGRQP</sequence>
<feature type="transmembrane region" description="Helical" evidence="6">
    <location>
        <begin position="33"/>
        <end position="59"/>
    </location>
</feature>
<evidence type="ECO:0000256" key="4">
    <source>
        <dbReference type="ARBA" id="ARBA00023136"/>
    </source>
</evidence>
<reference evidence="8 9" key="1">
    <citation type="submission" date="2020-08" db="EMBL/GenBank/DDBJ databases">
        <title>Sequencing the genomes of 1000 actinobacteria strains.</title>
        <authorList>
            <person name="Klenk H.-P."/>
        </authorList>
    </citation>
    <scope>NUCLEOTIDE SEQUENCE [LARGE SCALE GENOMIC DNA]</scope>
    <source>
        <strain evidence="8 9">DSM 44320</strain>
    </source>
</reference>
<dbReference type="Gene3D" id="1.20.1250.20">
    <property type="entry name" value="MFS general substrate transporter like domains"/>
    <property type="match status" value="2"/>
</dbReference>
<comment type="caution">
    <text evidence="8">The sequence shown here is derived from an EMBL/GenBank/DDBJ whole genome shotgun (WGS) entry which is preliminary data.</text>
</comment>
<dbReference type="InterPro" id="IPR011701">
    <property type="entry name" value="MFS"/>
</dbReference>
<proteinExistence type="predicted"/>
<feature type="transmembrane region" description="Helical" evidence="6">
    <location>
        <begin position="422"/>
        <end position="443"/>
    </location>
</feature>
<dbReference type="InterPro" id="IPR005829">
    <property type="entry name" value="Sugar_transporter_CS"/>
</dbReference>